<dbReference type="Pfam" id="PF00672">
    <property type="entry name" value="HAMP"/>
    <property type="match status" value="1"/>
</dbReference>
<dbReference type="InterPro" id="IPR050697">
    <property type="entry name" value="Adenylyl/Guanylyl_Cyclase_3/4"/>
</dbReference>
<dbReference type="Pfam" id="PF00211">
    <property type="entry name" value="Guanylate_cyc"/>
    <property type="match status" value="1"/>
</dbReference>
<accession>A0A2A5CDB4</accession>
<evidence type="ECO:0000256" key="3">
    <source>
        <dbReference type="ARBA" id="ARBA00022475"/>
    </source>
</evidence>
<dbReference type="GO" id="GO:0004016">
    <property type="term" value="F:adenylate cyclase activity"/>
    <property type="evidence" value="ECO:0007669"/>
    <property type="project" value="UniProtKB-ARBA"/>
</dbReference>
<feature type="domain" description="HAMP" evidence="9">
    <location>
        <begin position="306"/>
        <end position="358"/>
    </location>
</feature>
<dbReference type="PANTHER" id="PTHR43081">
    <property type="entry name" value="ADENYLATE CYCLASE, TERMINAL-DIFFERENTIATION SPECIFIC-RELATED"/>
    <property type="match status" value="1"/>
</dbReference>
<sequence>MNFRFKRIQTRLLFFLFSLLLLVLGPVYILVNSQNFENALTVISSDLEIGAANFDATISRRNESLAIAADALSADFAFKQVYATNDHATILSAMENLLYRVDNADFMVLIANNNLIIADTKQPAVEGEAPTWINLIEQARELDRQGEYPEAAGIVVIDEQPYHLTVLPFLNPDIEAWVAMGFAIDQAFTQEFKDSISADVTVLFKSEGGLWQSNASTVSSVVKNEVLSRFSLMNMDFDQTNVSTFAGEEFVSLAQPIVAGTDSVYVLLQRSLSEQLAPYEALSRTLLTIFALGFVALIVGVLFISRTVTRPVLELVSGAKRIEAGEYQQKVIVENEDEIGQLATAFNGMAEGLAEKEKIRSLLGKVVSKEIADELLSKDIELGGEEREVTILFSDIRGFTTLCEGKSPQDILSLLNEYFSAITKVIEAHGGVVDKFIGDAVMALFGAPLVQTNAASNAVAAGLDMLNALEGVNQRFAARGIAALDIGIGINTGRVVLGNMGSESRLNYTAIGDGVNIASRIEGLCKEKGAALIVSESTMSQAPEFSYQELGEVLVKGKRESLKIYQPGLVTKQS</sequence>
<keyword evidence="5 7" id="KW-1133">Transmembrane helix</keyword>
<dbReference type="GO" id="GO:0030313">
    <property type="term" value="C:cell envelope"/>
    <property type="evidence" value="ECO:0007669"/>
    <property type="project" value="UniProtKB-SubCell"/>
</dbReference>
<name>A0A2A5CDB4_9GAMM</name>
<dbReference type="Gene3D" id="6.10.340.10">
    <property type="match status" value="1"/>
</dbReference>
<evidence type="ECO:0000313" key="10">
    <source>
        <dbReference type="EMBL" id="PCJ41460.1"/>
    </source>
</evidence>
<dbReference type="SMART" id="SM00044">
    <property type="entry name" value="CYCc"/>
    <property type="match status" value="1"/>
</dbReference>
<dbReference type="CDD" id="cd06225">
    <property type="entry name" value="HAMP"/>
    <property type="match status" value="1"/>
</dbReference>
<dbReference type="SUPFAM" id="SSF55073">
    <property type="entry name" value="Nucleotide cyclase"/>
    <property type="match status" value="1"/>
</dbReference>
<keyword evidence="4 7" id="KW-0812">Transmembrane</keyword>
<dbReference type="FunFam" id="3.30.70.1230:FF:000016">
    <property type="entry name" value="Adenylate/guanylate cyclase domain-containing protein"/>
    <property type="match status" value="1"/>
</dbReference>
<evidence type="ECO:0000259" key="8">
    <source>
        <dbReference type="PROSITE" id="PS50125"/>
    </source>
</evidence>
<gene>
    <name evidence="10" type="ORF">COA71_07830</name>
</gene>
<evidence type="ECO:0000256" key="5">
    <source>
        <dbReference type="ARBA" id="ARBA00022989"/>
    </source>
</evidence>
<dbReference type="PROSITE" id="PS50125">
    <property type="entry name" value="GUANYLATE_CYCLASE_2"/>
    <property type="match status" value="1"/>
</dbReference>
<dbReference type="GO" id="GO:0035556">
    <property type="term" value="P:intracellular signal transduction"/>
    <property type="evidence" value="ECO:0007669"/>
    <property type="project" value="InterPro"/>
</dbReference>
<evidence type="ECO:0000313" key="11">
    <source>
        <dbReference type="Proteomes" id="UP000228987"/>
    </source>
</evidence>
<dbReference type="Proteomes" id="UP000228987">
    <property type="component" value="Unassembled WGS sequence"/>
</dbReference>
<feature type="domain" description="Guanylate cyclase" evidence="8">
    <location>
        <begin position="390"/>
        <end position="522"/>
    </location>
</feature>
<dbReference type="EMBL" id="NVWI01000005">
    <property type="protein sequence ID" value="PCJ41460.1"/>
    <property type="molecule type" value="Genomic_DNA"/>
</dbReference>
<dbReference type="InterPro" id="IPR029787">
    <property type="entry name" value="Nucleotide_cyclase"/>
</dbReference>
<evidence type="ECO:0000256" key="7">
    <source>
        <dbReference type="SAM" id="Phobius"/>
    </source>
</evidence>
<dbReference type="AlphaFoldDB" id="A0A2A5CDB4"/>
<feature type="transmembrane region" description="Helical" evidence="7">
    <location>
        <begin position="285"/>
        <end position="304"/>
    </location>
</feature>
<evidence type="ECO:0008006" key="12">
    <source>
        <dbReference type="Google" id="ProtNLM"/>
    </source>
</evidence>
<dbReference type="CDD" id="cd07302">
    <property type="entry name" value="CHD"/>
    <property type="match status" value="1"/>
</dbReference>
<keyword evidence="6 7" id="KW-0472">Membrane</keyword>
<evidence type="ECO:0000256" key="2">
    <source>
        <dbReference type="ARBA" id="ARBA00005381"/>
    </source>
</evidence>
<comment type="subcellular location">
    <subcellularLocation>
        <location evidence="1">Cell envelope</location>
    </subcellularLocation>
</comment>
<comment type="similarity">
    <text evidence="2">Belongs to the adenylyl cyclase class-3 family.</text>
</comment>
<protein>
    <recommendedName>
        <fullName evidence="12">Adenylate/guanylate cyclase domain-containing protein</fullName>
    </recommendedName>
</protein>
<dbReference type="InterPro" id="IPR003660">
    <property type="entry name" value="HAMP_dom"/>
</dbReference>
<organism evidence="10 11">
    <name type="scientific">SAR86 cluster bacterium</name>
    <dbReference type="NCBI Taxonomy" id="2030880"/>
    <lineage>
        <taxon>Bacteria</taxon>
        <taxon>Pseudomonadati</taxon>
        <taxon>Pseudomonadota</taxon>
        <taxon>Gammaproteobacteria</taxon>
        <taxon>SAR86 cluster</taxon>
    </lineage>
</organism>
<proteinExistence type="inferred from homology"/>
<dbReference type="GO" id="GO:0016020">
    <property type="term" value="C:membrane"/>
    <property type="evidence" value="ECO:0007669"/>
    <property type="project" value="InterPro"/>
</dbReference>
<dbReference type="SMART" id="SM00304">
    <property type="entry name" value="HAMP"/>
    <property type="match status" value="1"/>
</dbReference>
<dbReference type="PROSITE" id="PS50885">
    <property type="entry name" value="HAMP"/>
    <property type="match status" value="1"/>
</dbReference>
<dbReference type="GO" id="GO:0006171">
    <property type="term" value="P:cAMP biosynthetic process"/>
    <property type="evidence" value="ECO:0007669"/>
    <property type="project" value="TreeGrafter"/>
</dbReference>
<evidence type="ECO:0000256" key="6">
    <source>
        <dbReference type="ARBA" id="ARBA00023136"/>
    </source>
</evidence>
<evidence type="ECO:0000256" key="4">
    <source>
        <dbReference type="ARBA" id="ARBA00022692"/>
    </source>
</evidence>
<evidence type="ECO:0000256" key="1">
    <source>
        <dbReference type="ARBA" id="ARBA00004196"/>
    </source>
</evidence>
<dbReference type="PANTHER" id="PTHR43081:SF1">
    <property type="entry name" value="ADENYLATE CYCLASE, TERMINAL-DIFFERENTIATION SPECIFIC"/>
    <property type="match status" value="1"/>
</dbReference>
<reference evidence="11" key="1">
    <citation type="submission" date="2017-08" db="EMBL/GenBank/DDBJ databases">
        <title>A dynamic microbial community with high functional redundancy inhabits the cold, oxic subseafloor aquifer.</title>
        <authorList>
            <person name="Tully B.J."/>
            <person name="Wheat C.G."/>
            <person name="Glazer B.T."/>
            <person name="Huber J.A."/>
        </authorList>
    </citation>
    <scope>NUCLEOTIDE SEQUENCE [LARGE SCALE GENOMIC DNA]</scope>
</reference>
<keyword evidence="3" id="KW-1003">Cell membrane</keyword>
<dbReference type="Gene3D" id="3.30.70.1230">
    <property type="entry name" value="Nucleotide cyclase"/>
    <property type="match status" value="1"/>
</dbReference>
<comment type="caution">
    <text evidence="10">The sequence shown here is derived from an EMBL/GenBank/DDBJ whole genome shotgun (WGS) entry which is preliminary data.</text>
</comment>
<dbReference type="InterPro" id="IPR001054">
    <property type="entry name" value="A/G_cyclase"/>
</dbReference>
<evidence type="ECO:0000259" key="9">
    <source>
        <dbReference type="PROSITE" id="PS50885"/>
    </source>
</evidence>
<dbReference type="SUPFAM" id="SSF158472">
    <property type="entry name" value="HAMP domain-like"/>
    <property type="match status" value="1"/>
</dbReference>